<reference evidence="2 3" key="1">
    <citation type="journal article" date="2021" name="BMC Genomics">
        <title>Datura genome reveals duplications of psychoactive alkaloid biosynthetic genes and high mutation rate following tissue culture.</title>
        <authorList>
            <person name="Rajewski A."/>
            <person name="Carter-House D."/>
            <person name="Stajich J."/>
            <person name="Litt A."/>
        </authorList>
    </citation>
    <scope>NUCLEOTIDE SEQUENCE [LARGE SCALE GENOMIC DNA]</scope>
    <source>
        <strain evidence="2">AR-01</strain>
    </source>
</reference>
<proteinExistence type="predicted"/>
<accession>A0ABS8UYN1</accession>
<protein>
    <submittedName>
        <fullName evidence="2">Uncharacterized protein</fullName>
    </submittedName>
</protein>
<gene>
    <name evidence="2" type="ORF">HAX54_023417</name>
</gene>
<organism evidence="2 3">
    <name type="scientific">Datura stramonium</name>
    <name type="common">Jimsonweed</name>
    <name type="synonym">Common thornapple</name>
    <dbReference type="NCBI Taxonomy" id="4076"/>
    <lineage>
        <taxon>Eukaryota</taxon>
        <taxon>Viridiplantae</taxon>
        <taxon>Streptophyta</taxon>
        <taxon>Embryophyta</taxon>
        <taxon>Tracheophyta</taxon>
        <taxon>Spermatophyta</taxon>
        <taxon>Magnoliopsida</taxon>
        <taxon>eudicotyledons</taxon>
        <taxon>Gunneridae</taxon>
        <taxon>Pentapetalae</taxon>
        <taxon>asterids</taxon>
        <taxon>lamiids</taxon>
        <taxon>Solanales</taxon>
        <taxon>Solanaceae</taxon>
        <taxon>Solanoideae</taxon>
        <taxon>Datureae</taxon>
        <taxon>Datura</taxon>
    </lineage>
</organism>
<comment type="caution">
    <text evidence="2">The sequence shown here is derived from an EMBL/GenBank/DDBJ whole genome shotgun (WGS) entry which is preliminary data.</text>
</comment>
<name>A0ABS8UYN1_DATST</name>
<evidence type="ECO:0000313" key="2">
    <source>
        <dbReference type="EMBL" id="MCD9639113.1"/>
    </source>
</evidence>
<feature type="compositionally biased region" description="Basic and acidic residues" evidence="1">
    <location>
        <begin position="1"/>
        <end position="10"/>
    </location>
</feature>
<dbReference type="EMBL" id="JACEIK010002848">
    <property type="protein sequence ID" value="MCD9639113.1"/>
    <property type="molecule type" value="Genomic_DNA"/>
</dbReference>
<sequence length="59" mass="6505">MGEENLEKTRFASTIQPPPIGENTNSNLTNTMLHLLSMKSLLGGLSHEDPNQNLKNISK</sequence>
<feature type="non-terminal residue" evidence="2">
    <location>
        <position position="59"/>
    </location>
</feature>
<evidence type="ECO:0000256" key="1">
    <source>
        <dbReference type="SAM" id="MobiDB-lite"/>
    </source>
</evidence>
<feature type="region of interest" description="Disordered" evidence="1">
    <location>
        <begin position="1"/>
        <end position="27"/>
    </location>
</feature>
<dbReference type="Proteomes" id="UP000823775">
    <property type="component" value="Unassembled WGS sequence"/>
</dbReference>
<keyword evidence="3" id="KW-1185">Reference proteome</keyword>
<evidence type="ECO:0000313" key="3">
    <source>
        <dbReference type="Proteomes" id="UP000823775"/>
    </source>
</evidence>